<keyword evidence="12" id="KW-1185">Reference proteome</keyword>
<evidence type="ECO:0000256" key="1">
    <source>
        <dbReference type="ARBA" id="ARBA00004123"/>
    </source>
</evidence>
<evidence type="ECO:0000256" key="7">
    <source>
        <dbReference type="ARBA" id="ARBA00023242"/>
    </source>
</evidence>
<reference evidence="11" key="1">
    <citation type="journal article" date="2023" name="Mol. Biol. Evol.">
        <title>Third-Generation Sequencing Reveals the Adaptive Role of the Epigenome in Three Deep-Sea Polychaetes.</title>
        <authorList>
            <person name="Perez M."/>
            <person name="Aroh O."/>
            <person name="Sun Y."/>
            <person name="Lan Y."/>
            <person name="Juniper S.K."/>
            <person name="Young C.R."/>
            <person name="Angers B."/>
            <person name="Qian P.Y."/>
        </authorList>
    </citation>
    <scope>NUCLEOTIDE SEQUENCE</scope>
    <source>
        <strain evidence="11">P08H-3</strain>
    </source>
</reference>
<feature type="chain" id="PRO_5041956806" description="C2H2-type domain-containing protein" evidence="9">
    <location>
        <begin position="21"/>
        <end position="432"/>
    </location>
</feature>
<dbReference type="EMBL" id="JAODUP010000899">
    <property type="protein sequence ID" value="KAK2142905.1"/>
    <property type="molecule type" value="Genomic_DNA"/>
</dbReference>
<protein>
    <recommendedName>
        <fullName evidence="10">C2H2-type domain-containing protein</fullName>
    </recommendedName>
</protein>
<keyword evidence="9" id="KW-0732">Signal</keyword>
<feature type="domain" description="C2H2-type" evidence="10">
    <location>
        <begin position="48"/>
        <end position="78"/>
    </location>
</feature>
<dbReference type="InterPro" id="IPR036236">
    <property type="entry name" value="Znf_C2H2_sf"/>
</dbReference>
<keyword evidence="6" id="KW-0804">Transcription</keyword>
<comment type="subcellular location">
    <subcellularLocation>
        <location evidence="1">Nucleus</location>
    </subcellularLocation>
</comment>
<dbReference type="Proteomes" id="UP001208570">
    <property type="component" value="Unassembled WGS sequence"/>
</dbReference>
<dbReference type="GO" id="GO:0005634">
    <property type="term" value="C:nucleus"/>
    <property type="evidence" value="ECO:0007669"/>
    <property type="project" value="UniProtKB-SubCell"/>
</dbReference>
<keyword evidence="3 8" id="KW-0863">Zinc-finger</keyword>
<evidence type="ECO:0000256" key="5">
    <source>
        <dbReference type="ARBA" id="ARBA00023015"/>
    </source>
</evidence>
<gene>
    <name evidence="11" type="ORF">LSH36_899g00032</name>
</gene>
<dbReference type="GO" id="GO:0006357">
    <property type="term" value="P:regulation of transcription by RNA polymerase II"/>
    <property type="evidence" value="ECO:0007669"/>
    <property type="project" value="TreeGrafter"/>
</dbReference>
<dbReference type="PANTHER" id="PTHR46179">
    <property type="entry name" value="ZINC FINGER PROTEIN"/>
    <property type="match status" value="1"/>
</dbReference>
<sequence length="432" mass="47417">MKQSIDLLFHLWILYLVAFTCPVCDKTFARSAALEYHSRVHSDSREVFHCPRSGCTRVYFTLSNLNAHIRSYHNGQRFSCLHENCGKTFSSKKKLVLHQELHDTNKPKKRRRGHHKGGVKKSHIVTKLTGVPTSELTEIKLDVVETTRMCSNPDNSSDNLLSSSSDSNHVIVSVDGVNAKPEYHLNTTSLHADDNCDILCINDGANTVQSQTSSDYISATLIYADGNIVSVTDAPDDVILSVIDIGIDAVMSVADAAADGAMCLRDCHDDNAVPLTGVKNNTSVSLTDDSKNALLSHRDDDEVLVSEISNDSEMLLTHVSDDATDSLMDNSKDTVVLLTCASDHTRASLTHTSDDSVVSLINADDDDMMPVFCDPDIIVLNSDDTANAIRVPFKQVTDPQMLNSDDRSSLPDNISNEGSCKISRCFVHRCQM</sequence>
<dbReference type="Gene3D" id="3.30.160.60">
    <property type="entry name" value="Classic Zinc Finger"/>
    <property type="match status" value="2"/>
</dbReference>
<dbReference type="GO" id="GO:0008270">
    <property type="term" value="F:zinc ion binding"/>
    <property type="evidence" value="ECO:0007669"/>
    <property type="project" value="UniProtKB-KW"/>
</dbReference>
<dbReference type="PANTHER" id="PTHR46179:SF13">
    <property type="entry name" value="C2H2-TYPE DOMAIN-CONTAINING PROTEIN"/>
    <property type="match status" value="1"/>
</dbReference>
<evidence type="ECO:0000256" key="8">
    <source>
        <dbReference type="PROSITE-ProRule" id="PRU00042"/>
    </source>
</evidence>
<dbReference type="SUPFAM" id="SSF57667">
    <property type="entry name" value="beta-beta-alpha zinc fingers"/>
    <property type="match status" value="2"/>
</dbReference>
<evidence type="ECO:0000256" key="9">
    <source>
        <dbReference type="SAM" id="SignalP"/>
    </source>
</evidence>
<dbReference type="PROSITE" id="PS50157">
    <property type="entry name" value="ZINC_FINGER_C2H2_2"/>
    <property type="match status" value="3"/>
</dbReference>
<dbReference type="AlphaFoldDB" id="A0AAD9IZ04"/>
<evidence type="ECO:0000259" key="10">
    <source>
        <dbReference type="PROSITE" id="PS50157"/>
    </source>
</evidence>
<dbReference type="SMART" id="SM00355">
    <property type="entry name" value="ZnF_C2H2"/>
    <property type="match status" value="3"/>
</dbReference>
<keyword evidence="7" id="KW-0539">Nucleus</keyword>
<keyword evidence="5" id="KW-0805">Transcription regulation</keyword>
<keyword evidence="4" id="KW-0862">Zinc</keyword>
<evidence type="ECO:0000313" key="12">
    <source>
        <dbReference type="Proteomes" id="UP001208570"/>
    </source>
</evidence>
<name>A0AAD9IZ04_9ANNE</name>
<organism evidence="11 12">
    <name type="scientific">Paralvinella palmiformis</name>
    <dbReference type="NCBI Taxonomy" id="53620"/>
    <lineage>
        <taxon>Eukaryota</taxon>
        <taxon>Metazoa</taxon>
        <taxon>Spiralia</taxon>
        <taxon>Lophotrochozoa</taxon>
        <taxon>Annelida</taxon>
        <taxon>Polychaeta</taxon>
        <taxon>Sedentaria</taxon>
        <taxon>Canalipalpata</taxon>
        <taxon>Terebellida</taxon>
        <taxon>Terebelliformia</taxon>
        <taxon>Alvinellidae</taxon>
        <taxon>Paralvinella</taxon>
    </lineage>
</organism>
<proteinExistence type="predicted"/>
<dbReference type="FunFam" id="3.30.160.60:FF:000446">
    <property type="entry name" value="Zinc finger protein"/>
    <property type="match status" value="1"/>
</dbReference>
<evidence type="ECO:0000313" key="11">
    <source>
        <dbReference type="EMBL" id="KAK2142905.1"/>
    </source>
</evidence>
<evidence type="ECO:0000256" key="4">
    <source>
        <dbReference type="ARBA" id="ARBA00022833"/>
    </source>
</evidence>
<dbReference type="InterPro" id="IPR013087">
    <property type="entry name" value="Znf_C2H2_type"/>
</dbReference>
<dbReference type="InterPro" id="IPR051061">
    <property type="entry name" value="Zinc_finger_trans_reg"/>
</dbReference>
<evidence type="ECO:0000256" key="3">
    <source>
        <dbReference type="ARBA" id="ARBA00022771"/>
    </source>
</evidence>
<evidence type="ECO:0000256" key="2">
    <source>
        <dbReference type="ARBA" id="ARBA00022723"/>
    </source>
</evidence>
<feature type="domain" description="C2H2-type" evidence="10">
    <location>
        <begin position="78"/>
        <end position="107"/>
    </location>
</feature>
<dbReference type="Pfam" id="PF00096">
    <property type="entry name" value="zf-C2H2"/>
    <property type="match status" value="3"/>
</dbReference>
<dbReference type="PROSITE" id="PS00028">
    <property type="entry name" value="ZINC_FINGER_C2H2_1"/>
    <property type="match status" value="3"/>
</dbReference>
<feature type="signal peptide" evidence="9">
    <location>
        <begin position="1"/>
        <end position="20"/>
    </location>
</feature>
<comment type="caution">
    <text evidence="11">The sequence shown here is derived from an EMBL/GenBank/DDBJ whole genome shotgun (WGS) entry which is preliminary data.</text>
</comment>
<keyword evidence="2" id="KW-0479">Metal-binding</keyword>
<evidence type="ECO:0000256" key="6">
    <source>
        <dbReference type="ARBA" id="ARBA00023163"/>
    </source>
</evidence>
<feature type="domain" description="C2H2-type" evidence="10">
    <location>
        <begin position="19"/>
        <end position="46"/>
    </location>
</feature>
<accession>A0AAD9IZ04</accession>